<dbReference type="InterPro" id="IPR002563">
    <property type="entry name" value="Flavin_Rdtase-like_dom"/>
</dbReference>
<evidence type="ECO:0000259" key="2">
    <source>
        <dbReference type="SMART" id="SM00903"/>
    </source>
</evidence>
<dbReference type="PhylomeDB" id="A0A061APN3"/>
<name>A0A061APN3_CYBFA</name>
<dbReference type="Gene3D" id="2.30.110.10">
    <property type="entry name" value="Electron Transport, Fmn-binding Protein, Chain A"/>
    <property type="match status" value="1"/>
</dbReference>
<dbReference type="EMBL" id="LK052886">
    <property type="protein sequence ID" value="CDR36692.1"/>
    <property type="molecule type" value="Genomic_DNA"/>
</dbReference>
<evidence type="ECO:0000256" key="1">
    <source>
        <dbReference type="ARBA" id="ARBA00023002"/>
    </source>
</evidence>
<proteinExistence type="predicted"/>
<protein>
    <submittedName>
        <fullName evidence="3">CYFA0S01e03598g1_1</fullName>
    </submittedName>
</protein>
<reference evidence="3" key="1">
    <citation type="journal article" date="2014" name="Genome Announc.">
        <title>Genome sequence of the yeast Cyberlindnera fabianii (Hansenula fabianii).</title>
        <authorList>
            <person name="Freel K.C."/>
            <person name="Sarilar V."/>
            <person name="Neuveglise C."/>
            <person name="Devillers H."/>
            <person name="Friedrich A."/>
            <person name="Schacherer J."/>
        </authorList>
    </citation>
    <scope>NUCLEOTIDE SEQUENCE</scope>
    <source>
        <strain evidence="3">YJS4271</strain>
    </source>
</reference>
<dbReference type="GO" id="GO:0042602">
    <property type="term" value="F:riboflavin reductase (NADPH) activity"/>
    <property type="evidence" value="ECO:0007669"/>
    <property type="project" value="TreeGrafter"/>
</dbReference>
<sequence length="193" mass="22039">MSTQTRFRETMSSIASQVMILTAPAPQTNNPIMKGVTLSSVSSLSIDPYPLVQFNLMKPSLTANYLHAYEKFALHVLSPTQYSCDLARLFARNRHFDESTQDWVPFEPFKHLKPVEFEMYDGVEGCTLPILTQVERVMICSKSQTISIQDHELWIAKVEDVIERHQGEKTGGLLNFNRKFHIVGQDLHKPTKD</sequence>
<dbReference type="SUPFAM" id="SSF50475">
    <property type="entry name" value="FMN-binding split barrel"/>
    <property type="match status" value="1"/>
</dbReference>
<dbReference type="OrthoDB" id="2015405at2759"/>
<feature type="domain" description="Flavin reductase like" evidence="2">
    <location>
        <begin position="11"/>
        <end position="182"/>
    </location>
</feature>
<dbReference type="PANTHER" id="PTHR30466">
    <property type="entry name" value="FLAVIN REDUCTASE"/>
    <property type="match status" value="1"/>
</dbReference>
<dbReference type="InterPro" id="IPR050268">
    <property type="entry name" value="NADH-dep_flavin_reductase"/>
</dbReference>
<dbReference type="SMART" id="SM00903">
    <property type="entry name" value="Flavin_Reduct"/>
    <property type="match status" value="1"/>
</dbReference>
<dbReference type="GO" id="GO:0010181">
    <property type="term" value="F:FMN binding"/>
    <property type="evidence" value="ECO:0007669"/>
    <property type="project" value="InterPro"/>
</dbReference>
<keyword evidence="1" id="KW-0560">Oxidoreductase</keyword>
<dbReference type="InterPro" id="IPR012349">
    <property type="entry name" value="Split_barrel_FMN-bd"/>
</dbReference>
<dbReference type="PANTHER" id="PTHR30466:SF1">
    <property type="entry name" value="FMN REDUCTASE (NADH) RUTF"/>
    <property type="match status" value="1"/>
</dbReference>
<organism evidence="3">
    <name type="scientific">Cyberlindnera fabianii</name>
    <name type="common">Yeast</name>
    <name type="synonym">Hansenula fabianii</name>
    <dbReference type="NCBI Taxonomy" id="36022"/>
    <lineage>
        <taxon>Eukaryota</taxon>
        <taxon>Fungi</taxon>
        <taxon>Dikarya</taxon>
        <taxon>Ascomycota</taxon>
        <taxon>Saccharomycotina</taxon>
        <taxon>Saccharomycetes</taxon>
        <taxon>Phaffomycetales</taxon>
        <taxon>Phaffomycetaceae</taxon>
        <taxon>Cyberlindnera</taxon>
    </lineage>
</organism>
<dbReference type="VEuPathDB" id="FungiDB:BON22_0682"/>
<evidence type="ECO:0000313" key="3">
    <source>
        <dbReference type="EMBL" id="CDR36692.1"/>
    </source>
</evidence>
<accession>A0A061APN3</accession>
<gene>
    <name evidence="3" type="ORF">CYFA0S_01e03598g</name>
</gene>
<dbReference type="Pfam" id="PF01613">
    <property type="entry name" value="Flavin_Reduct"/>
    <property type="match status" value="1"/>
</dbReference>
<dbReference type="AlphaFoldDB" id="A0A061APN3"/>